<dbReference type="GO" id="GO:0061709">
    <property type="term" value="P:reticulophagy"/>
    <property type="evidence" value="ECO:0007669"/>
    <property type="project" value="TreeGrafter"/>
</dbReference>
<keyword evidence="6" id="KW-0446">Lipid-binding</keyword>
<feature type="compositionally biased region" description="Polar residues" evidence="8">
    <location>
        <begin position="1"/>
        <end position="32"/>
    </location>
</feature>
<evidence type="ECO:0000313" key="10">
    <source>
        <dbReference type="EMBL" id="KXJ91333.1"/>
    </source>
</evidence>
<evidence type="ECO:0000259" key="9">
    <source>
        <dbReference type="PROSITE" id="PS50195"/>
    </source>
</evidence>
<dbReference type="EMBL" id="KQ964250">
    <property type="protein sequence ID" value="KXJ91333.1"/>
    <property type="molecule type" value="Genomic_DNA"/>
</dbReference>
<dbReference type="GO" id="GO:0000422">
    <property type="term" value="P:autophagy of mitochondrion"/>
    <property type="evidence" value="ECO:0007669"/>
    <property type="project" value="TreeGrafter"/>
</dbReference>
<dbReference type="InParanoid" id="A0A136J2K8"/>
<dbReference type="Gene3D" id="3.30.1520.10">
    <property type="entry name" value="Phox-like domain"/>
    <property type="match status" value="1"/>
</dbReference>
<organism evidence="10 11">
    <name type="scientific">Microdochium bolleyi</name>
    <dbReference type="NCBI Taxonomy" id="196109"/>
    <lineage>
        <taxon>Eukaryota</taxon>
        <taxon>Fungi</taxon>
        <taxon>Dikarya</taxon>
        <taxon>Ascomycota</taxon>
        <taxon>Pezizomycotina</taxon>
        <taxon>Sordariomycetes</taxon>
        <taxon>Xylariomycetidae</taxon>
        <taxon>Xylariales</taxon>
        <taxon>Microdochiaceae</taxon>
        <taxon>Microdochium</taxon>
    </lineage>
</organism>
<keyword evidence="4" id="KW-0813">Transport</keyword>
<keyword evidence="7" id="KW-0472">Membrane</keyword>
<dbReference type="InterPro" id="IPR036871">
    <property type="entry name" value="PX_dom_sf"/>
</dbReference>
<dbReference type="InterPro" id="IPR001683">
    <property type="entry name" value="PX_dom"/>
</dbReference>
<comment type="subcellular location">
    <subcellularLocation>
        <location evidence="2">Cytoplasm</location>
    </subcellularLocation>
    <subcellularLocation>
        <location evidence="1">Membrane</location>
        <topology evidence="1">Peripheral membrane protein</topology>
    </subcellularLocation>
</comment>
<dbReference type="Proteomes" id="UP000070501">
    <property type="component" value="Unassembled WGS sequence"/>
</dbReference>
<evidence type="ECO:0000256" key="2">
    <source>
        <dbReference type="ARBA" id="ARBA00004496"/>
    </source>
</evidence>
<accession>A0A136J2K8</accession>
<dbReference type="GO" id="GO:0015031">
    <property type="term" value="P:protein transport"/>
    <property type="evidence" value="ECO:0007669"/>
    <property type="project" value="TreeGrafter"/>
</dbReference>
<dbReference type="GO" id="GO:0032456">
    <property type="term" value="P:endocytic recycling"/>
    <property type="evidence" value="ECO:0007669"/>
    <property type="project" value="TreeGrafter"/>
</dbReference>
<evidence type="ECO:0000256" key="6">
    <source>
        <dbReference type="ARBA" id="ARBA00023121"/>
    </source>
</evidence>
<dbReference type="PROSITE" id="PS50195">
    <property type="entry name" value="PX"/>
    <property type="match status" value="1"/>
</dbReference>
<evidence type="ECO:0000313" key="11">
    <source>
        <dbReference type="Proteomes" id="UP000070501"/>
    </source>
</evidence>
<dbReference type="OrthoDB" id="205639at2759"/>
<dbReference type="GO" id="GO:0035091">
    <property type="term" value="F:phosphatidylinositol binding"/>
    <property type="evidence" value="ECO:0007669"/>
    <property type="project" value="InterPro"/>
</dbReference>
<dbReference type="STRING" id="196109.A0A136J2K8"/>
<dbReference type="GO" id="GO:0016020">
    <property type="term" value="C:membrane"/>
    <property type="evidence" value="ECO:0007669"/>
    <property type="project" value="UniProtKB-SubCell"/>
</dbReference>
<dbReference type="PANTHER" id="PTHR45949:SF2">
    <property type="entry name" value="SORTING NEXIN-4"/>
    <property type="match status" value="1"/>
</dbReference>
<protein>
    <recommendedName>
        <fullName evidence="9">PX domain-containing protein</fullName>
    </recommendedName>
</protein>
<evidence type="ECO:0000256" key="5">
    <source>
        <dbReference type="ARBA" id="ARBA00022490"/>
    </source>
</evidence>
<keyword evidence="11" id="KW-1185">Reference proteome</keyword>
<feature type="non-terminal residue" evidence="10">
    <location>
        <position position="124"/>
    </location>
</feature>
<feature type="domain" description="PX" evidence="9">
    <location>
        <begin position="65"/>
        <end position="124"/>
    </location>
</feature>
<dbReference type="AlphaFoldDB" id="A0A136J2K8"/>
<gene>
    <name evidence="10" type="ORF">Micbo1qcDRAFT_163011</name>
</gene>
<reference evidence="11" key="1">
    <citation type="submission" date="2016-02" db="EMBL/GenBank/DDBJ databases">
        <title>Draft genome sequence of Microdochium bolleyi, a fungal endophyte of beachgrass.</title>
        <authorList>
            <consortium name="DOE Joint Genome Institute"/>
            <person name="David A.S."/>
            <person name="May G."/>
            <person name="Haridas S."/>
            <person name="Lim J."/>
            <person name="Wang M."/>
            <person name="Labutti K."/>
            <person name="Lipzen A."/>
            <person name="Barry K."/>
            <person name="Grigoriev I.V."/>
        </authorList>
    </citation>
    <scope>NUCLEOTIDE SEQUENCE [LARGE SCALE GENOMIC DNA]</scope>
    <source>
        <strain evidence="11">J235TASD1</strain>
    </source>
</reference>
<dbReference type="GO" id="GO:0034727">
    <property type="term" value="P:piecemeal microautophagy of the nucleus"/>
    <property type="evidence" value="ECO:0007669"/>
    <property type="project" value="TreeGrafter"/>
</dbReference>
<name>A0A136J2K8_9PEZI</name>
<dbReference type="GO" id="GO:0000407">
    <property type="term" value="C:phagophore assembly site"/>
    <property type="evidence" value="ECO:0007669"/>
    <property type="project" value="TreeGrafter"/>
</dbReference>
<keyword evidence="5" id="KW-0963">Cytoplasm</keyword>
<evidence type="ECO:0000256" key="4">
    <source>
        <dbReference type="ARBA" id="ARBA00022448"/>
    </source>
</evidence>
<feature type="region of interest" description="Disordered" evidence="8">
    <location>
        <begin position="1"/>
        <end position="66"/>
    </location>
</feature>
<dbReference type="SUPFAM" id="SSF64268">
    <property type="entry name" value="PX domain"/>
    <property type="match status" value="1"/>
</dbReference>
<evidence type="ECO:0000256" key="3">
    <source>
        <dbReference type="ARBA" id="ARBA00010883"/>
    </source>
</evidence>
<dbReference type="GO" id="GO:0005769">
    <property type="term" value="C:early endosome"/>
    <property type="evidence" value="ECO:0007669"/>
    <property type="project" value="TreeGrafter"/>
</dbReference>
<comment type="similarity">
    <text evidence="3">Belongs to the sorting nexin family.</text>
</comment>
<evidence type="ECO:0000256" key="1">
    <source>
        <dbReference type="ARBA" id="ARBA00004170"/>
    </source>
</evidence>
<dbReference type="PANTHER" id="PTHR45949">
    <property type="entry name" value="SORTING NEXIN-4"/>
    <property type="match status" value="1"/>
</dbReference>
<evidence type="ECO:0000256" key="7">
    <source>
        <dbReference type="ARBA" id="ARBA00023136"/>
    </source>
</evidence>
<proteinExistence type="inferred from homology"/>
<sequence length="124" mass="14108">MAVIDQQDNFSNISWHSDNQRQHQTTGFQGENSPPPALDVEPPSAEDQRHGEELLEEDPGMSGDVLECTVSEPRKESDGTKDAFVSYLVTTNSTFAVFQKPTFTARRRFTDFLYLYKSLSREYP</sequence>
<evidence type="ECO:0000256" key="8">
    <source>
        <dbReference type="SAM" id="MobiDB-lite"/>
    </source>
</evidence>